<accession>A0A0R0KAU7</accession>
<sequence>MHLKMQLAPWRQVLWQLRILIARLILSRYFGQVIVHSSNLSASSQGEGTHLDL</sequence>
<proteinExistence type="predicted"/>
<evidence type="ECO:0000313" key="2">
    <source>
        <dbReference type="EnsemblPlants" id="KRH64006"/>
    </source>
</evidence>
<name>A0A0R0KAU7_SOYBN</name>
<protein>
    <submittedName>
        <fullName evidence="1 2">Uncharacterized protein</fullName>
    </submittedName>
</protein>
<dbReference type="EnsemblPlants" id="KRH64006">
    <property type="protein sequence ID" value="KRH64006"/>
    <property type="gene ID" value="GLYMA_04G210300"/>
</dbReference>
<dbReference type="EMBL" id="CM000837">
    <property type="protein sequence ID" value="KRH64006.1"/>
    <property type="molecule type" value="Genomic_DNA"/>
</dbReference>
<dbReference type="PaxDb" id="3847-GLYMA06G16230.1"/>
<reference evidence="2" key="2">
    <citation type="submission" date="2018-02" db="UniProtKB">
        <authorList>
            <consortium name="EnsemblPlants"/>
        </authorList>
    </citation>
    <scope>IDENTIFICATION</scope>
    <source>
        <strain evidence="2">Williams 82</strain>
    </source>
</reference>
<dbReference type="AlphaFoldDB" id="A0A0R0KAU7"/>
<evidence type="ECO:0000313" key="3">
    <source>
        <dbReference type="Proteomes" id="UP000008827"/>
    </source>
</evidence>
<evidence type="ECO:0000313" key="1">
    <source>
        <dbReference type="EMBL" id="KRH64006.1"/>
    </source>
</evidence>
<dbReference type="InParanoid" id="A0A0R0KAU7"/>
<reference evidence="1" key="3">
    <citation type="submission" date="2018-07" db="EMBL/GenBank/DDBJ databases">
        <title>WGS assembly of Glycine max.</title>
        <authorList>
            <person name="Schmutz J."/>
            <person name="Cannon S."/>
            <person name="Schlueter J."/>
            <person name="Ma J."/>
            <person name="Mitros T."/>
            <person name="Nelson W."/>
            <person name="Hyten D."/>
            <person name="Song Q."/>
            <person name="Thelen J."/>
            <person name="Cheng J."/>
            <person name="Xu D."/>
            <person name="Hellsten U."/>
            <person name="May G."/>
            <person name="Yu Y."/>
            <person name="Sakurai T."/>
            <person name="Umezawa T."/>
            <person name="Bhattacharyya M."/>
            <person name="Sandhu D."/>
            <person name="Valliyodan B."/>
            <person name="Lindquist E."/>
            <person name="Peto M."/>
            <person name="Grant D."/>
            <person name="Shu S."/>
            <person name="Goodstein D."/>
            <person name="Barry K."/>
            <person name="Futrell-Griggs M."/>
            <person name="Abernathy B."/>
            <person name="Du J."/>
            <person name="Tian Z."/>
            <person name="Zhu L."/>
            <person name="Gill N."/>
            <person name="Joshi T."/>
            <person name="Libault M."/>
            <person name="Sethuraman A."/>
            <person name="Zhang X."/>
            <person name="Shinozaki K."/>
            <person name="Nguyen H."/>
            <person name="Wing R."/>
            <person name="Cregan P."/>
            <person name="Specht J."/>
            <person name="Grimwood J."/>
            <person name="Rokhsar D."/>
            <person name="Stacey G."/>
            <person name="Shoemaker R."/>
            <person name="Jackson S."/>
        </authorList>
    </citation>
    <scope>NUCLEOTIDE SEQUENCE</scope>
    <source>
        <tissue evidence="1">Callus</tissue>
    </source>
</reference>
<dbReference type="Proteomes" id="UP000008827">
    <property type="component" value="Chromosome 4"/>
</dbReference>
<keyword evidence="3" id="KW-1185">Reference proteome</keyword>
<reference evidence="1 2" key="1">
    <citation type="journal article" date="2010" name="Nature">
        <title>Genome sequence of the palaeopolyploid soybean.</title>
        <authorList>
            <person name="Schmutz J."/>
            <person name="Cannon S.B."/>
            <person name="Schlueter J."/>
            <person name="Ma J."/>
            <person name="Mitros T."/>
            <person name="Nelson W."/>
            <person name="Hyten D.L."/>
            <person name="Song Q."/>
            <person name="Thelen J.J."/>
            <person name="Cheng J."/>
            <person name="Xu D."/>
            <person name="Hellsten U."/>
            <person name="May G.D."/>
            <person name="Yu Y."/>
            <person name="Sakurai T."/>
            <person name="Umezawa T."/>
            <person name="Bhattacharyya M.K."/>
            <person name="Sandhu D."/>
            <person name="Valliyodan B."/>
            <person name="Lindquist E."/>
            <person name="Peto M."/>
            <person name="Grant D."/>
            <person name="Shu S."/>
            <person name="Goodstein D."/>
            <person name="Barry K."/>
            <person name="Futrell-Griggs M."/>
            <person name="Abernathy B."/>
            <person name="Du J."/>
            <person name="Tian Z."/>
            <person name="Zhu L."/>
            <person name="Gill N."/>
            <person name="Joshi T."/>
            <person name="Libault M."/>
            <person name="Sethuraman A."/>
            <person name="Zhang X.-C."/>
            <person name="Shinozaki K."/>
            <person name="Nguyen H.T."/>
            <person name="Wing R.A."/>
            <person name="Cregan P."/>
            <person name="Specht J."/>
            <person name="Grimwood J."/>
            <person name="Rokhsar D."/>
            <person name="Stacey G."/>
            <person name="Shoemaker R.C."/>
            <person name="Jackson S.A."/>
        </authorList>
    </citation>
    <scope>NUCLEOTIDE SEQUENCE</scope>
    <source>
        <strain evidence="2">cv. Williams 82</strain>
        <tissue evidence="1">Callus</tissue>
    </source>
</reference>
<gene>
    <name evidence="1" type="ORF">GLYMA_04G210300</name>
</gene>
<dbReference type="Gramene" id="KRH64006">
    <property type="protein sequence ID" value="KRH64006"/>
    <property type="gene ID" value="GLYMA_04G210300"/>
</dbReference>
<organism evidence="1">
    <name type="scientific">Glycine max</name>
    <name type="common">Soybean</name>
    <name type="synonym">Glycine hispida</name>
    <dbReference type="NCBI Taxonomy" id="3847"/>
    <lineage>
        <taxon>Eukaryota</taxon>
        <taxon>Viridiplantae</taxon>
        <taxon>Streptophyta</taxon>
        <taxon>Embryophyta</taxon>
        <taxon>Tracheophyta</taxon>
        <taxon>Spermatophyta</taxon>
        <taxon>Magnoliopsida</taxon>
        <taxon>eudicotyledons</taxon>
        <taxon>Gunneridae</taxon>
        <taxon>Pentapetalae</taxon>
        <taxon>rosids</taxon>
        <taxon>fabids</taxon>
        <taxon>Fabales</taxon>
        <taxon>Fabaceae</taxon>
        <taxon>Papilionoideae</taxon>
        <taxon>50 kb inversion clade</taxon>
        <taxon>NPAAA clade</taxon>
        <taxon>indigoferoid/millettioid clade</taxon>
        <taxon>Phaseoleae</taxon>
        <taxon>Glycine</taxon>
        <taxon>Glycine subgen. Soja</taxon>
    </lineage>
</organism>